<keyword evidence="1" id="KW-0436">Ligase</keyword>
<evidence type="ECO:0000313" key="6">
    <source>
        <dbReference type="EMBL" id="MFD1863109.1"/>
    </source>
</evidence>
<dbReference type="EMBL" id="JBHUFW010000005">
    <property type="protein sequence ID" value="MFD1863109.1"/>
    <property type="molecule type" value="Genomic_DNA"/>
</dbReference>
<dbReference type="PANTHER" id="PTHR43585">
    <property type="entry name" value="FUMIPYRROLE BIOSYNTHESIS PROTEIN C"/>
    <property type="match status" value="1"/>
</dbReference>
<proteinExistence type="predicted"/>
<sequence>MKKMMVLGGYTHMIDVVETAKRMGFYTIVVDRDTDSPAKAHADKAFDISTDEIERLAEIARAEEVGGVINAFDDFNTWQAQVLCEKLGLPYYATKEQLAICSDKERFKAYCRTYGVPVIEEYGIEDLLSEGTESKIRFPVIVKPVDSYASQGISVCYSPEELKKAYAKANQRSRSGNAIIERFVDNSHGVEMYYTVKEGNVILTGVADRYVHKVSEEHPPLPTATVFPSQHRELFLEKLDEKIRTMIRGMGIQNGVLFFQSLFEEGEFFLYEVGFRLSGEKHYQLIEKQTGVNLLEMMLDFAAGGNLDAYPIEQFDNGYAKFPACNLAVLLNAGEIREVNGLEHILDMPQVVSFTGLKGAGDQVEATGNYGQMLGRFNIVCKDPKDFHTVINEINAVLEVVSTEGADMIAARYHPRAEKGTPARCH</sequence>
<gene>
    <name evidence="6" type="ORF">ACFSDB_09210</name>
</gene>
<keyword evidence="3 4" id="KW-0067">ATP-binding</keyword>
<evidence type="ECO:0000256" key="1">
    <source>
        <dbReference type="ARBA" id="ARBA00022598"/>
    </source>
</evidence>
<dbReference type="InterPro" id="IPR013815">
    <property type="entry name" value="ATP_grasp_subdomain_1"/>
</dbReference>
<organism evidence="6 7">
    <name type="scientific">Planococcus chinensis</name>
    <dbReference type="NCBI Taxonomy" id="272917"/>
    <lineage>
        <taxon>Bacteria</taxon>
        <taxon>Bacillati</taxon>
        <taxon>Bacillota</taxon>
        <taxon>Bacilli</taxon>
        <taxon>Bacillales</taxon>
        <taxon>Caryophanaceae</taxon>
        <taxon>Planococcus</taxon>
    </lineage>
</organism>
<feature type="domain" description="ATP-grasp" evidence="5">
    <location>
        <begin position="108"/>
        <end position="303"/>
    </location>
</feature>
<dbReference type="InterPro" id="IPR011761">
    <property type="entry name" value="ATP-grasp"/>
</dbReference>
<dbReference type="Gene3D" id="3.30.470.20">
    <property type="entry name" value="ATP-grasp fold, B domain"/>
    <property type="match status" value="1"/>
</dbReference>
<dbReference type="InterPro" id="IPR052032">
    <property type="entry name" value="ATP-dep_AA_Ligase"/>
</dbReference>
<evidence type="ECO:0000256" key="3">
    <source>
        <dbReference type="ARBA" id="ARBA00022840"/>
    </source>
</evidence>
<protein>
    <submittedName>
        <fullName evidence="6">Acetyl-CoA carboxylase biotin carboxylase subunit family protein</fullName>
    </submittedName>
</protein>
<dbReference type="PANTHER" id="PTHR43585:SF2">
    <property type="entry name" value="ATP-GRASP ENZYME FSQD"/>
    <property type="match status" value="1"/>
</dbReference>
<evidence type="ECO:0000256" key="2">
    <source>
        <dbReference type="ARBA" id="ARBA00022741"/>
    </source>
</evidence>
<dbReference type="Gene3D" id="3.30.1490.20">
    <property type="entry name" value="ATP-grasp fold, A domain"/>
    <property type="match status" value="1"/>
</dbReference>
<dbReference type="Proteomes" id="UP001597273">
    <property type="component" value="Unassembled WGS sequence"/>
</dbReference>
<keyword evidence="2 4" id="KW-0547">Nucleotide-binding</keyword>
<comment type="caution">
    <text evidence="6">The sequence shown here is derived from an EMBL/GenBank/DDBJ whole genome shotgun (WGS) entry which is preliminary data.</text>
</comment>
<dbReference type="Pfam" id="PF02786">
    <property type="entry name" value="CPSase_L_D2"/>
    <property type="match status" value="1"/>
</dbReference>
<dbReference type="PROSITE" id="PS50975">
    <property type="entry name" value="ATP_GRASP"/>
    <property type="match status" value="1"/>
</dbReference>
<evidence type="ECO:0000313" key="7">
    <source>
        <dbReference type="Proteomes" id="UP001597273"/>
    </source>
</evidence>
<accession>A0ABW4QHR9</accession>
<dbReference type="InterPro" id="IPR016185">
    <property type="entry name" value="PreATP-grasp_dom_sf"/>
</dbReference>
<dbReference type="RefSeq" id="WP_204892005.1">
    <property type="nucleotide sequence ID" value="NZ_JBHUFW010000005.1"/>
</dbReference>
<evidence type="ECO:0000259" key="5">
    <source>
        <dbReference type="PROSITE" id="PS50975"/>
    </source>
</evidence>
<dbReference type="InterPro" id="IPR005479">
    <property type="entry name" value="CPAse_ATP-bd"/>
</dbReference>
<dbReference type="Gene3D" id="3.40.50.20">
    <property type="match status" value="1"/>
</dbReference>
<dbReference type="SUPFAM" id="SSF56059">
    <property type="entry name" value="Glutathione synthetase ATP-binding domain-like"/>
    <property type="match status" value="1"/>
</dbReference>
<keyword evidence="7" id="KW-1185">Reference proteome</keyword>
<name>A0ABW4QHR9_9BACL</name>
<evidence type="ECO:0000256" key="4">
    <source>
        <dbReference type="PROSITE-ProRule" id="PRU00409"/>
    </source>
</evidence>
<reference evidence="7" key="1">
    <citation type="journal article" date="2019" name="Int. J. Syst. Evol. Microbiol.">
        <title>The Global Catalogue of Microorganisms (GCM) 10K type strain sequencing project: providing services to taxonomists for standard genome sequencing and annotation.</title>
        <authorList>
            <consortium name="The Broad Institute Genomics Platform"/>
            <consortium name="The Broad Institute Genome Sequencing Center for Infectious Disease"/>
            <person name="Wu L."/>
            <person name="Ma J."/>
        </authorList>
    </citation>
    <scope>NUCLEOTIDE SEQUENCE [LARGE SCALE GENOMIC DNA]</scope>
    <source>
        <strain evidence="7">CGMCC 1.15475</strain>
    </source>
</reference>
<dbReference type="SUPFAM" id="SSF52440">
    <property type="entry name" value="PreATP-grasp domain"/>
    <property type="match status" value="1"/>
</dbReference>